<dbReference type="KEGG" id="mmav:RE476_05405"/>
<dbReference type="Gene3D" id="3.30.70.100">
    <property type="match status" value="1"/>
</dbReference>
<dbReference type="AlphaFoldDB" id="A0AA51UHP1"/>
<dbReference type="GO" id="GO:0008381">
    <property type="term" value="F:mechanosensitive monoatomic ion channel activity"/>
    <property type="evidence" value="ECO:0007669"/>
    <property type="project" value="InterPro"/>
</dbReference>
<dbReference type="InterPro" id="IPR045275">
    <property type="entry name" value="MscS_archaea/bacteria_type"/>
</dbReference>
<dbReference type="RefSeq" id="WP_309309558.1">
    <property type="nucleotide sequence ID" value="NZ_CP133594.1"/>
</dbReference>
<evidence type="ECO:0000256" key="2">
    <source>
        <dbReference type="ARBA" id="ARBA00008017"/>
    </source>
</evidence>
<dbReference type="InterPro" id="IPR023408">
    <property type="entry name" value="MscS_beta-dom_sf"/>
</dbReference>
<evidence type="ECO:0000313" key="10">
    <source>
        <dbReference type="Proteomes" id="UP001183006"/>
    </source>
</evidence>
<dbReference type="PANTHER" id="PTHR30221:SF1">
    <property type="entry name" value="SMALL-CONDUCTANCE MECHANOSENSITIVE CHANNEL"/>
    <property type="match status" value="1"/>
</dbReference>
<feature type="transmembrane region" description="Helical" evidence="7">
    <location>
        <begin position="74"/>
        <end position="92"/>
    </location>
</feature>
<dbReference type="Proteomes" id="UP001183006">
    <property type="component" value="Chromosome"/>
</dbReference>
<proteinExistence type="inferred from homology"/>
<keyword evidence="3" id="KW-1003">Cell membrane</keyword>
<keyword evidence="5 7" id="KW-1133">Transmembrane helix</keyword>
<comment type="subcellular location">
    <subcellularLocation>
        <location evidence="1">Cell membrane</location>
        <topology evidence="1">Multi-pass membrane protein</topology>
    </subcellularLocation>
</comment>
<dbReference type="SUPFAM" id="SSF82861">
    <property type="entry name" value="Mechanosensitive channel protein MscS (YggB), transmembrane region"/>
    <property type="match status" value="1"/>
</dbReference>
<dbReference type="Gene3D" id="1.10.287.1260">
    <property type="match status" value="1"/>
</dbReference>
<name>A0AA51UHP1_9EURY</name>
<accession>A0AA51UHP1</accession>
<dbReference type="InterPro" id="IPR011066">
    <property type="entry name" value="MscS_channel_C_sf"/>
</dbReference>
<keyword evidence="10" id="KW-1185">Reference proteome</keyword>
<dbReference type="EMBL" id="CP133594">
    <property type="protein sequence ID" value="WMW23442.1"/>
    <property type="molecule type" value="Genomic_DNA"/>
</dbReference>
<dbReference type="InterPro" id="IPR006685">
    <property type="entry name" value="MscS_channel_2nd"/>
</dbReference>
<feature type="domain" description="Mechanosensitive ion channel MscS" evidence="8">
    <location>
        <begin position="118"/>
        <end position="190"/>
    </location>
</feature>
<comment type="similarity">
    <text evidence="2">Belongs to the MscS (TC 1.A.23) family.</text>
</comment>
<protein>
    <submittedName>
        <fullName evidence="9">Mechanosensitive ion channel family protein</fullName>
    </submittedName>
</protein>
<keyword evidence="4 7" id="KW-0812">Transmembrane</keyword>
<dbReference type="PANTHER" id="PTHR30221">
    <property type="entry name" value="SMALL-CONDUCTANCE MECHANOSENSITIVE CHANNEL"/>
    <property type="match status" value="1"/>
</dbReference>
<evidence type="ECO:0000256" key="5">
    <source>
        <dbReference type="ARBA" id="ARBA00022989"/>
    </source>
</evidence>
<feature type="transmembrane region" description="Helical" evidence="7">
    <location>
        <begin position="98"/>
        <end position="127"/>
    </location>
</feature>
<evidence type="ECO:0000256" key="1">
    <source>
        <dbReference type="ARBA" id="ARBA00004651"/>
    </source>
</evidence>
<dbReference type="InterPro" id="IPR011014">
    <property type="entry name" value="MscS_channel_TM-2"/>
</dbReference>
<dbReference type="InterPro" id="IPR010920">
    <property type="entry name" value="LSM_dom_sf"/>
</dbReference>
<dbReference type="Pfam" id="PF00924">
    <property type="entry name" value="MS_channel_2nd"/>
    <property type="match status" value="1"/>
</dbReference>
<dbReference type="GO" id="GO:0005886">
    <property type="term" value="C:plasma membrane"/>
    <property type="evidence" value="ECO:0007669"/>
    <property type="project" value="UniProtKB-SubCell"/>
</dbReference>
<keyword evidence="6 7" id="KW-0472">Membrane</keyword>
<evidence type="ECO:0000259" key="8">
    <source>
        <dbReference type="Pfam" id="PF00924"/>
    </source>
</evidence>
<evidence type="ECO:0000256" key="7">
    <source>
        <dbReference type="SAM" id="Phobius"/>
    </source>
</evidence>
<dbReference type="Gene3D" id="2.30.30.60">
    <property type="match status" value="1"/>
</dbReference>
<organism evidence="9 10">
    <name type="scientific">Methanolobus mangrovi</name>
    <dbReference type="NCBI Taxonomy" id="3072977"/>
    <lineage>
        <taxon>Archaea</taxon>
        <taxon>Methanobacteriati</taxon>
        <taxon>Methanobacteriota</taxon>
        <taxon>Stenosarchaea group</taxon>
        <taxon>Methanomicrobia</taxon>
        <taxon>Methanosarcinales</taxon>
        <taxon>Methanosarcinaceae</taxon>
        <taxon>Methanolobus</taxon>
    </lineage>
</organism>
<feature type="transmembrane region" description="Helical" evidence="7">
    <location>
        <begin position="34"/>
        <end position="53"/>
    </location>
</feature>
<gene>
    <name evidence="9" type="ORF">RE476_05405</name>
</gene>
<dbReference type="SUPFAM" id="SSF82689">
    <property type="entry name" value="Mechanosensitive channel protein MscS (YggB), C-terminal domain"/>
    <property type="match status" value="1"/>
</dbReference>
<dbReference type="GeneID" id="84229556"/>
<evidence type="ECO:0000256" key="6">
    <source>
        <dbReference type="ARBA" id="ARBA00023136"/>
    </source>
</evidence>
<reference evidence="9" key="1">
    <citation type="submission" date="2023-08" db="EMBL/GenBank/DDBJ databases">
        <title>Methanolobus mangrovi sp. nov. and Methanolobus sediminis sp. nov, two novel methylotrophic methanogens isolated from mangrove sediments in China.</title>
        <authorList>
            <person name="Zhou J."/>
        </authorList>
    </citation>
    <scope>NUCLEOTIDE SEQUENCE</scope>
    <source>
        <strain evidence="9">FTZ2</strain>
    </source>
</reference>
<evidence type="ECO:0000313" key="9">
    <source>
        <dbReference type="EMBL" id="WMW23442.1"/>
    </source>
</evidence>
<evidence type="ECO:0000256" key="3">
    <source>
        <dbReference type="ARBA" id="ARBA00022475"/>
    </source>
</evidence>
<evidence type="ECO:0000256" key="4">
    <source>
        <dbReference type="ARBA" id="ARBA00022692"/>
    </source>
</evidence>
<sequence length="297" mass="33632">MDDFMGLNLQEIITLLNLQDFITVDRLLSFGMRLLAVFIILVLISIVIDVLKNNLLRKAKTKKQSSNIKLMSQLFRYSLYLIIILFAALSYSNAWSEFGVFLGLLSAAIGFALQKPMTGIAAWIMVVTKRPFDIGDRITIGDVKGDVVDINLTHVHVMEIGGLIIDEENSGRVVMVPNWMLFEKNIINYTLNNDFVLDSVIVNVTYESNLDHAIEIADLAARKYLAGIISTSPGNPRIRLEFQASGVDVHIKYFSPARQLNEYSTKITKEIFDRIRVSDDVEIAYPHTEVVFRKKKE</sequence>
<dbReference type="SUPFAM" id="SSF50182">
    <property type="entry name" value="Sm-like ribonucleoproteins"/>
    <property type="match status" value="1"/>
</dbReference>